<gene>
    <name evidence="1" type="ORF">TOA249_LOCUS33719</name>
</gene>
<organism evidence="1 2">
    <name type="scientific">Rotaria socialis</name>
    <dbReference type="NCBI Taxonomy" id="392032"/>
    <lineage>
        <taxon>Eukaryota</taxon>
        <taxon>Metazoa</taxon>
        <taxon>Spiralia</taxon>
        <taxon>Gnathifera</taxon>
        <taxon>Rotifera</taxon>
        <taxon>Eurotatoria</taxon>
        <taxon>Bdelloidea</taxon>
        <taxon>Philodinida</taxon>
        <taxon>Philodinidae</taxon>
        <taxon>Rotaria</taxon>
    </lineage>
</organism>
<accession>A0A821XL41</accession>
<reference evidence="1" key="1">
    <citation type="submission" date="2021-02" db="EMBL/GenBank/DDBJ databases">
        <authorList>
            <person name="Nowell W R."/>
        </authorList>
    </citation>
    <scope>NUCLEOTIDE SEQUENCE</scope>
</reference>
<dbReference type="AlphaFoldDB" id="A0A821XL41"/>
<evidence type="ECO:0000313" key="2">
    <source>
        <dbReference type="Proteomes" id="UP000663838"/>
    </source>
</evidence>
<dbReference type="Proteomes" id="UP000663838">
    <property type="component" value="Unassembled WGS sequence"/>
</dbReference>
<feature type="non-terminal residue" evidence="1">
    <location>
        <position position="178"/>
    </location>
</feature>
<proteinExistence type="predicted"/>
<feature type="non-terminal residue" evidence="1">
    <location>
        <position position="1"/>
    </location>
</feature>
<comment type="caution">
    <text evidence="1">The sequence shown here is derived from an EMBL/GenBank/DDBJ whole genome shotgun (WGS) entry which is preliminary data.</text>
</comment>
<name>A0A821XL41_9BILA</name>
<protein>
    <submittedName>
        <fullName evidence="1">Uncharacterized protein</fullName>
    </submittedName>
</protein>
<evidence type="ECO:0000313" key="1">
    <source>
        <dbReference type="EMBL" id="CAF4947787.1"/>
    </source>
</evidence>
<dbReference type="EMBL" id="CAJOBS010012174">
    <property type="protein sequence ID" value="CAF4947787.1"/>
    <property type="molecule type" value="Genomic_DNA"/>
</dbReference>
<sequence length="178" mass="20550">GLPIPNNMPTTEQELLLLLGVNELFTKRTICLLCYNEFSYDSKFCPRRCSTDRSSIAYIYDSNVELIIKKIMARQSSNFNEHKKNIYNNTDHEKTKDIPFGTLYQYVLKQNGYQDLISLLLHVDGIGVTSSTKLKMWMLSGSIVELPAKLRSRQCNMVIISIWIAYIEPPAKLWLNYS</sequence>